<evidence type="ECO:0000256" key="4">
    <source>
        <dbReference type="ARBA" id="ARBA00023125"/>
    </source>
</evidence>
<dbReference type="PANTHER" id="PTHR31072:SF224">
    <property type="entry name" value="TRANSCRIPTION FACTOR TCP1"/>
    <property type="match status" value="1"/>
</dbReference>
<keyword evidence="3" id="KW-0805">Transcription regulation</keyword>
<reference evidence="10" key="1">
    <citation type="submission" date="2023-03" db="EMBL/GenBank/DDBJ databases">
        <authorList>
            <person name="Julca I."/>
        </authorList>
    </citation>
    <scope>NUCLEOTIDE SEQUENCE</scope>
</reference>
<dbReference type="InterPro" id="IPR005333">
    <property type="entry name" value="Transcription_factor_TCP"/>
</dbReference>
<keyword evidence="4" id="KW-0238">DNA-binding</keyword>
<evidence type="ECO:0000313" key="10">
    <source>
        <dbReference type="EMBL" id="CAI9110003.1"/>
    </source>
</evidence>
<evidence type="ECO:0000256" key="5">
    <source>
        <dbReference type="ARBA" id="ARBA00023163"/>
    </source>
</evidence>
<keyword evidence="6" id="KW-0539">Nucleus</keyword>
<feature type="domain" description="R" evidence="9">
    <location>
        <begin position="237"/>
        <end position="254"/>
    </location>
</feature>
<feature type="compositionally biased region" description="Basic residues" evidence="7">
    <location>
        <begin position="206"/>
        <end position="226"/>
    </location>
</feature>
<dbReference type="EMBL" id="OX459123">
    <property type="protein sequence ID" value="CAI9110003.1"/>
    <property type="molecule type" value="Genomic_DNA"/>
</dbReference>
<keyword evidence="2" id="KW-0217">Developmental protein</keyword>
<dbReference type="GO" id="GO:0043565">
    <property type="term" value="F:sequence-specific DNA binding"/>
    <property type="evidence" value="ECO:0007669"/>
    <property type="project" value="TreeGrafter"/>
</dbReference>
<feature type="domain" description="TCP" evidence="8">
    <location>
        <begin position="96"/>
        <end position="154"/>
    </location>
</feature>
<dbReference type="GO" id="GO:2000032">
    <property type="term" value="P:regulation of secondary shoot formation"/>
    <property type="evidence" value="ECO:0007669"/>
    <property type="project" value="TreeGrafter"/>
</dbReference>
<dbReference type="PROSITE" id="PS51370">
    <property type="entry name" value="R"/>
    <property type="match status" value="1"/>
</dbReference>
<evidence type="ECO:0000259" key="8">
    <source>
        <dbReference type="PROSITE" id="PS51369"/>
    </source>
</evidence>
<evidence type="ECO:0000259" key="9">
    <source>
        <dbReference type="PROSITE" id="PS51370"/>
    </source>
</evidence>
<feature type="compositionally biased region" description="Basic and acidic residues" evidence="7">
    <location>
        <begin position="230"/>
        <end position="250"/>
    </location>
</feature>
<evidence type="ECO:0000256" key="3">
    <source>
        <dbReference type="ARBA" id="ARBA00023015"/>
    </source>
</evidence>
<dbReference type="GO" id="GO:0005634">
    <property type="term" value="C:nucleus"/>
    <property type="evidence" value="ECO:0007669"/>
    <property type="project" value="UniProtKB-SubCell"/>
</dbReference>
<name>A0AAV1DQ42_OLDCO</name>
<dbReference type="GO" id="GO:0003700">
    <property type="term" value="F:DNA-binding transcription factor activity"/>
    <property type="evidence" value="ECO:0007669"/>
    <property type="project" value="InterPro"/>
</dbReference>
<dbReference type="InterPro" id="IPR017888">
    <property type="entry name" value="CYC/TB1_R_domain"/>
</dbReference>
<gene>
    <name evidence="10" type="ORF">OLC1_LOCUS17758</name>
</gene>
<dbReference type="Proteomes" id="UP001161247">
    <property type="component" value="Chromosome 6"/>
</dbReference>
<proteinExistence type="predicted"/>
<protein>
    <submittedName>
        <fullName evidence="10">OLC1v1009957C1</fullName>
    </submittedName>
</protein>
<organism evidence="10 11">
    <name type="scientific">Oldenlandia corymbosa var. corymbosa</name>
    <dbReference type="NCBI Taxonomy" id="529605"/>
    <lineage>
        <taxon>Eukaryota</taxon>
        <taxon>Viridiplantae</taxon>
        <taxon>Streptophyta</taxon>
        <taxon>Embryophyta</taxon>
        <taxon>Tracheophyta</taxon>
        <taxon>Spermatophyta</taxon>
        <taxon>Magnoliopsida</taxon>
        <taxon>eudicotyledons</taxon>
        <taxon>Gunneridae</taxon>
        <taxon>Pentapetalae</taxon>
        <taxon>asterids</taxon>
        <taxon>lamiids</taxon>
        <taxon>Gentianales</taxon>
        <taxon>Rubiaceae</taxon>
        <taxon>Rubioideae</taxon>
        <taxon>Spermacoceae</taxon>
        <taxon>Hedyotis-Oldenlandia complex</taxon>
        <taxon>Oldenlandia</taxon>
    </lineage>
</organism>
<dbReference type="Pfam" id="PF03634">
    <property type="entry name" value="TCP"/>
    <property type="match status" value="1"/>
</dbReference>
<keyword evidence="5" id="KW-0804">Transcription</keyword>
<evidence type="ECO:0000313" key="11">
    <source>
        <dbReference type="Proteomes" id="UP001161247"/>
    </source>
</evidence>
<evidence type="ECO:0000256" key="6">
    <source>
        <dbReference type="ARBA" id="ARBA00023242"/>
    </source>
</evidence>
<keyword evidence="11" id="KW-1185">Reference proteome</keyword>
<feature type="region of interest" description="Disordered" evidence="7">
    <location>
        <begin position="186"/>
        <end position="259"/>
    </location>
</feature>
<evidence type="ECO:0000256" key="1">
    <source>
        <dbReference type="ARBA" id="ARBA00004123"/>
    </source>
</evidence>
<dbReference type="InterPro" id="IPR017887">
    <property type="entry name" value="TF_TCP_subgr"/>
</dbReference>
<accession>A0AAV1DQ42</accession>
<dbReference type="PROSITE" id="PS51369">
    <property type="entry name" value="TCP"/>
    <property type="match status" value="1"/>
</dbReference>
<comment type="subcellular location">
    <subcellularLocation>
        <location evidence="1">Nucleus</location>
    </subcellularLocation>
</comment>
<dbReference type="PANTHER" id="PTHR31072">
    <property type="entry name" value="TRANSCRIPTION FACTOR TCP4-RELATED"/>
    <property type="match status" value="1"/>
</dbReference>
<evidence type="ECO:0000256" key="7">
    <source>
        <dbReference type="SAM" id="MobiDB-lite"/>
    </source>
</evidence>
<evidence type="ECO:0000256" key="2">
    <source>
        <dbReference type="ARBA" id="ARBA00022473"/>
    </source>
</evidence>
<sequence length="400" mass="45079">MLSSSSNGISLFPPYLDRNINPCCNPSSSFSLSSSSNNNIHDNHEDLLSYYLSVAPPIIESSANKMTSSVSTKNNKSSQIYSLIRQECWARKKATKRDRHSKIFTAQGPRDRRVRLSIEISRKFFGLQDLLGFDKASLTLDWLLTKSKAAIRELLKTKQADDNNNEANIARCLRSLSEEEKDGVFVENENEGADGKNNNDDEYSSSKRKRSSSKQIRGGKKKKKPPKMMTELDRLAKESRAKARERARERTRLKKHHQEQQKLLFLPDLISFNNHHPPVIPNSQTSRGLTTWSCSTNYNNIASCNSPDSSKQSTVSSSLNENTPPAEGFFFVNPRISTEASTTTIEEMFLQQCGSIRRSNNNFVKPSSFGLHIWPSVTNKEAVSSDFNIWPSGTNDHHAL</sequence>
<dbReference type="AlphaFoldDB" id="A0AAV1DQ42"/>